<comment type="caution">
    <text evidence="1">The sequence shown here is derived from an EMBL/GenBank/DDBJ whole genome shotgun (WGS) entry which is preliminary data.</text>
</comment>
<protein>
    <submittedName>
        <fullName evidence="1">Uncharacterized protein</fullName>
    </submittedName>
</protein>
<organism evidence="1 2">
    <name type="scientific">Oceanobacillus locisalsi</name>
    <dbReference type="NCBI Taxonomy" id="546107"/>
    <lineage>
        <taxon>Bacteria</taxon>
        <taxon>Bacillati</taxon>
        <taxon>Bacillota</taxon>
        <taxon>Bacilli</taxon>
        <taxon>Bacillales</taxon>
        <taxon>Bacillaceae</taxon>
        <taxon>Oceanobacillus</taxon>
    </lineage>
</organism>
<proteinExistence type="predicted"/>
<evidence type="ECO:0000313" key="2">
    <source>
        <dbReference type="Proteomes" id="UP001597041"/>
    </source>
</evidence>
<accession>A0ABW3NKF2</accession>
<dbReference type="Proteomes" id="UP001597041">
    <property type="component" value="Unassembled WGS sequence"/>
</dbReference>
<dbReference type="RefSeq" id="WP_379593749.1">
    <property type="nucleotide sequence ID" value="NZ_JBHTKK010000025.1"/>
</dbReference>
<sequence length="240" mass="27838">MMAIEIKSTKGISENPFVVDIVKAVQANNSLFLYLSRIFSTYKKNSLALREETFSYIDRLLNSPKLNTSSDSSTIDKVKQTMKAIYTLNSQQFSNVRSNILENTVYHFGPVTTNLLRRCVFIEPIIKENDIIIGDSDIKCDFVFVYNESTPMEFIECKSDIANVIPRNLPLEKLQKPHKNKLTYLNKAYNHLKKYDVEPKIYFACYNLDYGKELVNLRNNWGYDNMMFVNAEEIIYGKSE</sequence>
<dbReference type="EMBL" id="JBHTKK010000025">
    <property type="protein sequence ID" value="MFD1067613.1"/>
    <property type="molecule type" value="Genomic_DNA"/>
</dbReference>
<reference evidence="2" key="1">
    <citation type="journal article" date="2019" name="Int. J. Syst. Evol. Microbiol.">
        <title>The Global Catalogue of Microorganisms (GCM) 10K type strain sequencing project: providing services to taxonomists for standard genome sequencing and annotation.</title>
        <authorList>
            <consortium name="The Broad Institute Genomics Platform"/>
            <consortium name="The Broad Institute Genome Sequencing Center for Infectious Disease"/>
            <person name="Wu L."/>
            <person name="Ma J."/>
        </authorList>
    </citation>
    <scope>NUCLEOTIDE SEQUENCE [LARGE SCALE GENOMIC DNA]</scope>
    <source>
        <strain evidence="2">CCUG 56608</strain>
    </source>
</reference>
<keyword evidence="2" id="KW-1185">Reference proteome</keyword>
<gene>
    <name evidence="1" type="ORF">ACFQ19_16515</name>
</gene>
<name>A0ABW3NKF2_9BACI</name>
<evidence type="ECO:0000313" key="1">
    <source>
        <dbReference type="EMBL" id="MFD1067613.1"/>
    </source>
</evidence>